<evidence type="ECO:0000313" key="1">
    <source>
        <dbReference type="EMBL" id="DAD79781.1"/>
    </source>
</evidence>
<name>A0A8S5MBU3_9CAUD</name>
<reference evidence="1" key="1">
    <citation type="journal article" date="2021" name="Proc. Natl. Acad. Sci. U.S.A.">
        <title>A Catalog of Tens of Thousands of Viruses from Human Metagenomes Reveals Hidden Associations with Chronic Diseases.</title>
        <authorList>
            <person name="Tisza M.J."/>
            <person name="Buck C.B."/>
        </authorList>
    </citation>
    <scope>NUCLEOTIDE SEQUENCE</scope>
    <source>
        <strain evidence="1">CtG7D9</strain>
    </source>
</reference>
<proteinExistence type="predicted"/>
<accession>A0A8S5MBU3</accession>
<sequence>MEILYNIEKVVLTELDPATGKPKASGGVTTTISTAKEAKLSPVISEGAEEILRNATNILAVVREDDLLYGYDFTLTDNTFDITAAQLVAGYVKTTGESAKENDLETPMMSQGNQGKPFKTELYVANYEGDSIKNYCKITLNKCIGKFPEMTVGSEFYAPEFEIKARENTKANLPIKSIAWVDTLPS</sequence>
<organism evidence="1">
    <name type="scientific">Siphoviridae sp. ctG7D9</name>
    <dbReference type="NCBI Taxonomy" id="2826218"/>
    <lineage>
        <taxon>Viruses</taxon>
        <taxon>Duplodnaviria</taxon>
        <taxon>Heunggongvirae</taxon>
        <taxon>Uroviricota</taxon>
        <taxon>Caudoviricetes</taxon>
    </lineage>
</organism>
<dbReference type="EMBL" id="BK014872">
    <property type="protein sequence ID" value="DAD79781.1"/>
    <property type="molecule type" value="Genomic_DNA"/>
</dbReference>
<protein>
    <submittedName>
        <fullName evidence="1">Uncharacterized protein</fullName>
    </submittedName>
</protein>